<dbReference type="Proteomes" id="UP000468591">
    <property type="component" value="Unassembled WGS sequence"/>
</dbReference>
<keyword evidence="4" id="KW-1185">Reference proteome</keyword>
<name>A0A6P0CHG5_9RHOB</name>
<dbReference type="InterPro" id="IPR003115">
    <property type="entry name" value="ParB_N"/>
</dbReference>
<feature type="region of interest" description="Disordered" evidence="1">
    <location>
        <begin position="288"/>
        <end position="308"/>
    </location>
</feature>
<sequence>MAKRRKLEAPSAEDLGRIEEEFRRETPYRNPTAPIATVASEAAEAYQPGTPEQRRDEAQAAAFRDAEEQGRVIKLIGLDEVEPVSIPRDRTVLDKESLEELEYSIGLHGVRLPIEVYEIKDPAQSKRFGLISGYRRLIAQQNLYQRTGADNLAQIKAVVRDPEQMGGAFVAMVEENEIRQDLSHYERGRIAAIAAQQGAFANTEAAVSEMFGAASKAKRSKIRSFAMIFEELGDMLRFPEGMREKDGLRLAQALRGGAEARLREVLGTGQGVDAKSEWALIEAVLSEQGDDGRDPKRGGRPKVSVPKAGWAGNDVLRTSTGVTMRRESDSNGYVLRFSGKGVSAELMEMLMLDIKEKLEKG</sequence>
<dbReference type="InterPro" id="IPR050336">
    <property type="entry name" value="Chromosome_partition/occlusion"/>
</dbReference>
<dbReference type="GO" id="GO:0005694">
    <property type="term" value="C:chromosome"/>
    <property type="evidence" value="ECO:0007669"/>
    <property type="project" value="TreeGrafter"/>
</dbReference>
<dbReference type="InterPro" id="IPR036086">
    <property type="entry name" value="ParB/Sulfiredoxin_sf"/>
</dbReference>
<organism evidence="3 4">
    <name type="scientific">Sulfitobacter sediminilitoris</name>
    <dbReference type="NCBI Taxonomy" id="2698830"/>
    <lineage>
        <taxon>Bacteria</taxon>
        <taxon>Pseudomonadati</taxon>
        <taxon>Pseudomonadota</taxon>
        <taxon>Alphaproteobacteria</taxon>
        <taxon>Rhodobacterales</taxon>
        <taxon>Roseobacteraceae</taxon>
        <taxon>Sulfitobacter</taxon>
    </lineage>
</organism>
<proteinExistence type="predicted"/>
<feature type="compositionally biased region" description="Basic and acidic residues" evidence="1">
    <location>
        <begin position="14"/>
        <end position="27"/>
    </location>
</feature>
<comment type="caution">
    <text evidence="3">The sequence shown here is derived from an EMBL/GenBank/DDBJ whole genome shotgun (WGS) entry which is preliminary data.</text>
</comment>
<reference evidence="3 4" key="1">
    <citation type="submission" date="2020-01" db="EMBL/GenBank/DDBJ databases">
        <title>Sulfitobacter sediminilitoris sp. nov., isolated from a tidal flat.</title>
        <authorList>
            <person name="Park S."/>
            <person name="Yoon J.-H."/>
        </authorList>
    </citation>
    <scope>NUCLEOTIDE SEQUENCE [LARGE SCALE GENOMIC DNA]</scope>
    <source>
        <strain evidence="3 4">JBTF-M27</strain>
    </source>
</reference>
<accession>A0A6P0CHG5</accession>
<dbReference type="AlphaFoldDB" id="A0A6P0CHG5"/>
<evidence type="ECO:0000313" key="4">
    <source>
        <dbReference type="Proteomes" id="UP000468591"/>
    </source>
</evidence>
<dbReference type="Gene3D" id="3.90.1530.30">
    <property type="match status" value="1"/>
</dbReference>
<dbReference type="Pfam" id="PF02195">
    <property type="entry name" value="ParB_N"/>
    <property type="match status" value="1"/>
</dbReference>
<evidence type="ECO:0000259" key="2">
    <source>
        <dbReference type="SMART" id="SM00470"/>
    </source>
</evidence>
<dbReference type="SUPFAM" id="SSF110849">
    <property type="entry name" value="ParB/Sulfiredoxin"/>
    <property type="match status" value="1"/>
</dbReference>
<dbReference type="GO" id="GO:0045881">
    <property type="term" value="P:positive regulation of sporulation resulting in formation of a cellular spore"/>
    <property type="evidence" value="ECO:0007669"/>
    <property type="project" value="TreeGrafter"/>
</dbReference>
<protein>
    <submittedName>
        <fullName evidence="3">ParB N-terminal domain-containing protein</fullName>
    </submittedName>
</protein>
<dbReference type="PANTHER" id="PTHR33375">
    <property type="entry name" value="CHROMOSOME-PARTITIONING PROTEIN PARB-RELATED"/>
    <property type="match status" value="1"/>
</dbReference>
<evidence type="ECO:0000256" key="1">
    <source>
        <dbReference type="SAM" id="MobiDB-lite"/>
    </source>
</evidence>
<dbReference type="PANTHER" id="PTHR33375:SF1">
    <property type="entry name" value="CHROMOSOME-PARTITIONING PROTEIN PARB-RELATED"/>
    <property type="match status" value="1"/>
</dbReference>
<evidence type="ECO:0000313" key="3">
    <source>
        <dbReference type="EMBL" id="NEK24546.1"/>
    </source>
</evidence>
<dbReference type="SMART" id="SM00470">
    <property type="entry name" value="ParB"/>
    <property type="match status" value="1"/>
</dbReference>
<dbReference type="EMBL" id="JAABNT010000017">
    <property type="protein sequence ID" value="NEK24546.1"/>
    <property type="molecule type" value="Genomic_DNA"/>
</dbReference>
<dbReference type="RefSeq" id="WP_164355471.1">
    <property type="nucleotide sequence ID" value="NZ_JAABNT010000017.1"/>
</dbReference>
<dbReference type="GO" id="GO:0007059">
    <property type="term" value="P:chromosome segregation"/>
    <property type="evidence" value="ECO:0007669"/>
    <property type="project" value="TreeGrafter"/>
</dbReference>
<feature type="domain" description="ParB-like N-terminal" evidence="2">
    <location>
        <begin position="74"/>
        <end position="177"/>
    </location>
</feature>
<gene>
    <name evidence="3" type="ORF">GV827_19375</name>
</gene>
<feature type="region of interest" description="Disordered" evidence="1">
    <location>
        <begin position="1"/>
        <end position="57"/>
    </location>
</feature>